<evidence type="ECO:0000259" key="4">
    <source>
        <dbReference type="SMART" id="SM00359"/>
    </source>
</evidence>
<dbReference type="SUPFAM" id="SSF88697">
    <property type="entry name" value="PUA domain-like"/>
    <property type="match status" value="1"/>
</dbReference>
<dbReference type="PANTHER" id="PTHR22798">
    <property type="entry name" value="MCT-1 PROTEIN"/>
    <property type="match status" value="1"/>
</dbReference>
<evidence type="ECO:0000313" key="6">
    <source>
        <dbReference type="Proteomes" id="UP001470230"/>
    </source>
</evidence>
<dbReference type="Pfam" id="PF01472">
    <property type="entry name" value="PUA"/>
    <property type="match status" value="1"/>
</dbReference>
<reference evidence="5 6" key="1">
    <citation type="submission" date="2024-04" db="EMBL/GenBank/DDBJ databases">
        <title>Tritrichomonas musculus Genome.</title>
        <authorList>
            <person name="Alves-Ferreira E."/>
            <person name="Grigg M."/>
            <person name="Lorenzi H."/>
            <person name="Galac M."/>
        </authorList>
    </citation>
    <scope>NUCLEOTIDE SEQUENCE [LARGE SCALE GENOMIC DNA]</scope>
    <source>
        <strain evidence="5 6">EAF2021</strain>
    </source>
</reference>
<evidence type="ECO:0000256" key="3">
    <source>
        <dbReference type="PIRNR" id="PIRNR005067"/>
    </source>
</evidence>
<evidence type="ECO:0000256" key="2">
    <source>
        <dbReference type="ARBA" id="ARBA00022490"/>
    </source>
</evidence>
<feature type="domain" description="PUA" evidence="4">
    <location>
        <begin position="92"/>
        <end position="167"/>
    </location>
</feature>
<evidence type="ECO:0000313" key="5">
    <source>
        <dbReference type="EMBL" id="KAK8894574.1"/>
    </source>
</evidence>
<dbReference type="InterPro" id="IPR002478">
    <property type="entry name" value="PUA"/>
</dbReference>
<comment type="caution">
    <text evidence="5">The sequence shown here is derived from an EMBL/GenBank/DDBJ whole genome shotgun (WGS) entry which is preliminary data.</text>
</comment>
<sequence>MFIKWSTKDIKRRANLKTSLVTKVKESAIKEMPRFVEIVDEIFPKKTPVIIHHLNDHMTMYSVNGQIMLIQLGDGTIFPHLRLPIEYPGLLRSVFCFDEAVSAVLRGANLMARGTFGVDETFNKGEIVQICLAEEKTPFAVGIMAMSGQQVMNKEDGAAVTVFHVLKDGLWEAKSI</sequence>
<comment type="subcellular location">
    <subcellularLocation>
        <location evidence="1 3">Cytoplasm</location>
    </subcellularLocation>
</comment>
<dbReference type="InterPro" id="IPR041366">
    <property type="entry name" value="Pre-PUA"/>
</dbReference>
<dbReference type="Pfam" id="PF17832">
    <property type="entry name" value="Pre-PUA"/>
    <property type="match status" value="1"/>
</dbReference>
<dbReference type="Proteomes" id="UP001470230">
    <property type="component" value="Unassembled WGS sequence"/>
</dbReference>
<dbReference type="Gene3D" id="3.10.400.20">
    <property type="match status" value="1"/>
</dbReference>
<dbReference type="SMART" id="SM00359">
    <property type="entry name" value="PUA"/>
    <property type="match status" value="1"/>
</dbReference>
<dbReference type="NCBIfam" id="TIGR00451">
    <property type="entry name" value="unchar_dom_2"/>
    <property type="match status" value="1"/>
</dbReference>
<keyword evidence="6" id="KW-1185">Reference proteome</keyword>
<dbReference type="PROSITE" id="PS50890">
    <property type="entry name" value="PUA"/>
    <property type="match status" value="1"/>
</dbReference>
<dbReference type="InterPro" id="IPR015947">
    <property type="entry name" value="PUA-like_sf"/>
</dbReference>
<dbReference type="PIRSF" id="PIRSF005067">
    <property type="entry name" value="Tma_RNA-bind_prd"/>
    <property type="match status" value="1"/>
</dbReference>
<protein>
    <submittedName>
        <fullName evidence="5">Malignant T-cell-amplified sequence 1</fullName>
    </submittedName>
</protein>
<accession>A0ABR2KTX5</accession>
<dbReference type="EMBL" id="JAPFFF010000003">
    <property type="protein sequence ID" value="KAK8894574.1"/>
    <property type="molecule type" value="Genomic_DNA"/>
</dbReference>
<dbReference type="InterPro" id="IPR004521">
    <property type="entry name" value="Uncharacterised_CHP00451"/>
</dbReference>
<gene>
    <name evidence="5" type="ORF">M9Y10_023010</name>
</gene>
<keyword evidence="2 3" id="KW-0963">Cytoplasm</keyword>
<dbReference type="PANTHER" id="PTHR22798:SF0">
    <property type="entry name" value="MALIGNANT T-CELL-AMPLIFIED SEQUENCE 1"/>
    <property type="match status" value="1"/>
</dbReference>
<name>A0ABR2KTX5_9EUKA</name>
<proteinExistence type="predicted"/>
<evidence type="ECO:0000256" key="1">
    <source>
        <dbReference type="ARBA" id="ARBA00004496"/>
    </source>
</evidence>
<dbReference type="CDD" id="cd11580">
    <property type="entry name" value="eIF2D_N_like"/>
    <property type="match status" value="1"/>
</dbReference>
<dbReference type="InterPro" id="IPR016437">
    <property type="entry name" value="MCT-1/Tma20"/>
</dbReference>
<organism evidence="5 6">
    <name type="scientific">Tritrichomonas musculus</name>
    <dbReference type="NCBI Taxonomy" id="1915356"/>
    <lineage>
        <taxon>Eukaryota</taxon>
        <taxon>Metamonada</taxon>
        <taxon>Parabasalia</taxon>
        <taxon>Tritrichomonadida</taxon>
        <taxon>Tritrichomonadidae</taxon>
        <taxon>Tritrichomonas</taxon>
    </lineage>
</organism>